<dbReference type="Pfam" id="PF04166">
    <property type="entry name" value="PdxA"/>
    <property type="match status" value="1"/>
</dbReference>
<sequence length="348" mass="38106">MSNSNNKHKDRLVISLGDPAGIGPEVVLKALRSLDLPRNMQPLLVGCKQTIEMIYTKLKAQGIQSLADPGSLDIEDIPCEGKIYIGESNTASGEASFQWLTRATELILEGQGKALVTAPIAKYAWHQAGHKYPGQTERLGELTNVEKPSMLFTAISPHNAWRLNTLLATTHIPLEAVPKKLSPEIINAKLNTLLDFCQQFKDMPKLLIAGLNPHAGENGQLGNEEIQWIIPTIEIWKQNHPNIKLDGPMSPDTCWISAAKSWQGKPDPNAPDGILALYHDQGLIPIKLIAFESAVNTTLGLPFIRTSPDHGTGFDIAGKGVACFKSMKSALEVAWELSNYSQKKLKEV</sequence>
<evidence type="ECO:0000313" key="5">
    <source>
        <dbReference type="EMBL" id="ABX07959.1"/>
    </source>
</evidence>
<keyword evidence="6" id="KW-1185">Reference proteome</keyword>
<evidence type="ECO:0000256" key="1">
    <source>
        <dbReference type="ARBA" id="ARBA00009464"/>
    </source>
</evidence>
<dbReference type="PANTHER" id="PTHR30004:SF6">
    <property type="entry name" value="D-THREONATE 4-PHOSPHATE DEHYDROGENASE"/>
    <property type="match status" value="1"/>
</dbReference>
<name>A9B9I4_PROM4</name>
<evidence type="ECO:0000256" key="3">
    <source>
        <dbReference type="ARBA" id="ARBA00023002"/>
    </source>
</evidence>
<dbReference type="EC" id="1.1.1.262" evidence="5"/>
<dbReference type="NCBIfam" id="NF002744">
    <property type="entry name" value="PRK02746.1"/>
    <property type="match status" value="1"/>
</dbReference>
<dbReference type="GO" id="GO:0051287">
    <property type="term" value="F:NAD binding"/>
    <property type="evidence" value="ECO:0007669"/>
    <property type="project" value="InterPro"/>
</dbReference>
<dbReference type="Proteomes" id="UP000000788">
    <property type="component" value="Chromosome"/>
</dbReference>
<evidence type="ECO:0000313" key="6">
    <source>
        <dbReference type="Proteomes" id="UP000000788"/>
    </source>
</evidence>
<dbReference type="KEGG" id="pmj:P9211_00281"/>
<dbReference type="Gene3D" id="3.40.718.10">
    <property type="entry name" value="Isopropylmalate Dehydrogenase"/>
    <property type="match status" value="1"/>
</dbReference>
<evidence type="ECO:0000256" key="2">
    <source>
        <dbReference type="ARBA" id="ARBA00022723"/>
    </source>
</evidence>
<evidence type="ECO:0000256" key="4">
    <source>
        <dbReference type="ARBA" id="ARBA00023027"/>
    </source>
</evidence>
<proteinExistence type="inferred from homology"/>
<dbReference type="GO" id="GO:0046872">
    <property type="term" value="F:metal ion binding"/>
    <property type="evidence" value="ECO:0007669"/>
    <property type="project" value="UniProtKB-KW"/>
</dbReference>
<dbReference type="HOGENOM" id="CLU_040168_0_0_3"/>
<dbReference type="NCBIfam" id="TIGR00557">
    <property type="entry name" value="pdxA"/>
    <property type="match status" value="1"/>
</dbReference>
<organism evidence="5 6">
    <name type="scientific">Prochlorococcus marinus (strain MIT 9211)</name>
    <dbReference type="NCBI Taxonomy" id="93059"/>
    <lineage>
        <taxon>Bacteria</taxon>
        <taxon>Bacillati</taxon>
        <taxon>Cyanobacteriota</taxon>
        <taxon>Cyanophyceae</taxon>
        <taxon>Synechococcales</taxon>
        <taxon>Prochlorococcaceae</taxon>
        <taxon>Prochlorococcus</taxon>
    </lineage>
</organism>
<comment type="similarity">
    <text evidence="1">Belongs to the PdxA family. PdxA2 subfamily.</text>
</comment>
<dbReference type="SUPFAM" id="SSF53659">
    <property type="entry name" value="Isocitrate/Isopropylmalate dehydrogenase-like"/>
    <property type="match status" value="1"/>
</dbReference>
<dbReference type="InterPro" id="IPR005255">
    <property type="entry name" value="PdxA_fam"/>
</dbReference>
<dbReference type="PANTHER" id="PTHR30004">
    <property type="entry name" value="4-HYDROXYTHREONINE-4-PHOSPHATE DEHYDROGENASE"/>
    <property type="match status" value="1"/>
</dbReference>
<dbReference type="eggNOG" id="COG1995">
    <property type="taxonomic scope" value="Bacteria"/>
</dbReference>
<dbReference type="AlphaFoldDB" id="A9B9I4"/>
<accession>A9B9I4</accession>
<keyword evidence="3 5" id="KW-0560">Oxidoreductase</keyword>
<dbReference type="GO" id="GO:0050570">
    <property type="term" value="F:4-hydroxythreonine-4-phosphate dehydrogenase activity"/>
    <property type="evidence" value="ECO:0007669"/>
    <property type="project" value="UniProtKB-EC"/>
</dbReference>
<dbReference type="EMBL" id="CP000878">
    <property type="protein sequence ID" value="ABX07959.1"/>
    <property type="molecule type" value="Genomic_DNA"/>
</dbReference>
<keyword evidence="4" id="KW-0520">NAD</keyword>
<dbReference type="RefSeq" id="WP_012194584.1">
    <property type="nucleotide sequence ID" value="NC_009976.1"/>
</dbReference>
<reference evidence="5 6" key="1">
    <citation type="journal article" date="2007" name="PLoS Genet.">
        <title>Patterns and implications of gene gain and loss in the evolution of Prochlorococcus.</title>
        <authorList>
            <person name="Kettler G.C."/>
            <person name="Martiny A.C."/>
            <person name="Huang K."/>
            <person name="Zucker J."/>
            <person name="Coleman M.L."/>
            <person name="Rodrigue S."/>
            <person name="Chen F."/>
            <person name="Lapidus A."/>
            <person name="Ferriera S."/>
            <person name="Johnson J."/>
            <person name="Steglich C."/>
            <person name="Church G.M."/>
            <person name="Richardson P."/>
            <person name="Chisholm S.W."/>
        </authorList>
    </citation>
    <scope>NUCLEOTIDE SEQUENCE [LARGE SCALE GENOMIC DNA]</scope>
    <source>
        <strain evidence="6">MIT 9211</strain>
    </source>
</reference>
<keyword evidence="2" id="KW-0479">Metal-binding</keyword>
<gene>
    <name evidence="5" type="primary">pdxA</name>
    <name evidence="5" type="ordered locus">P9211_00281</name>
</gene>
<dbReference type="OrthoDB" id="9801783at2"/>
<dbReference type="STRING" id="93059.P9211_00281"/>
<protein>
    <submittedName>
        <fullName evidence="5">Putative pyridoxal phosphate biosynthetic protein PdxA</fullName>
        <ecNumber evidence="5">1.1.1.262</ecNumber>
    </submittedName>
</protein>